<dbReference type="EMBL" id="NBBJ01000005">
    <property type="protein sequence ID" value="OWK28595.1"/>
    <property type="molecule type" value="Genomic_DNA"/>
</dbReference>
<gene>
    <name evidence="1" type="ORF">SPMU_28560</name>
</gene>
<proteinExistence type="predicted"/>
<keyword evidence="2" id="KW-1185">Reference proteome</keyword>
<evidence type="ECO:0000313" key="2">
    <source>
        <dbReference type="Proteomes" id="UP000197783"/>
    </source>
</evidence>
<reference evidence="1 2" key="1">
    <citation type="submission" date="2017-03" db="EMBL/GenBank/DDBJ databases">
        <title>Genome sequence of Sphingomonas mucosissima DSM 17494.</title>
        <authorList>
            <person name="Poehlein A."/>
            <person name="Wuebbeler J.H."/>
            <person name="Steinbuechel A."/>
            <person name="Daniel R."/>
        </authorList>
    </citation>
    <scope>NUCLEOTIDE SEQUENCE [LARGE SCALE GENOMIC DNA]</scope>
    <source>
        <strain evidence="1 2">DSM 17494</strain>
    </source>
</reference>
<dbReference type="Proteomes" id="UP000197783">
    <property type="component" value="Unassembled WGS sequence"/>
</dbReference>
<accession>A0A245ZFS1</accession>
<organism evidence="1 2">
    <name type="scientific">Sphingomonas mucosissima</name>
    <dbReference type="NCBI Taxonomy" id="370959"/>
    <lineage>
        <taxon>Bacteria</taxon>
        <taxon>Pseudomonadati</taxon>
        <taxon>Pseudomonadota</taxon>
        <taxon>Alphaproteobacteria</taxon>
        <taxon>Sphingomonadales</taxon>
        <taxon>Sphingomonadaceae</taxon>
        <taxon>Sphingomonas</taxon>
    </lineage>
</organism>
<comment type="caution">
    <text evidence="1">The sequence shown here is derived from an EMBL/GenBank/DDBJ whole genome shotgun (WGS) entry which is preliminary data.</text>
</comment>
<dbReference type="SUPFAM" id="SSF53335">
    <property type="entry name" value="S-adenosyl-L-methionine-dependent methyltransferases"/>
    <property type="match status" value="1"/>
</dbReference>
<dbReference type="Gene3D" id="3.40.50.150">
    <property type="entry name" value="Vaccinia Virus protein VP39"/>
    <property type="match status" value="1"/>
</dbReference>
<evidence type="ECO:0000313" key="1">
    <source>
        <dbReference type="EMBL" id="OWK28595.1"/>
    </source>
</evidence>
<protein>
    <recommendedName>
        <fullName evidence="3">DOT1 domain-containing protein</fullName>
    </recommendedName>
</protein>
<name>A0A245ZFS1_9SPHN</name>
<dbReference type="AlphaFoldDB" id="A0A245ZFS1"/>
<sequence>MTSGMGKLSTWRDGLMRRVEGRTPGEIAALTLKTLRHTARGFSPAAARARRADQAFDRRWGTDTGGTMNLSALNVARDRALMGCGYQASNGVALSEAMTAAAIDPARFTFIDYGSGKGRVVMIAAAAGFGRAIGVEFAPELHAVALANADRFAAVGGASRRCEMVLGDAGSYVPPAGPIFAYIYNSFGPVILREVLERLEQRAAAGEEIVAVYVNPQHREAFEASDRWHVLADREDWVLYRPAATPR</sequence>
<evidence type="ECO:0008006" key="3">
    <source>
        <dbReference type="Google" id="ProtNLM"/>
    </source>
</evidence>
<dbReference type="InterPro" id="IPR029063">
    <property type="entry name" value="SAM-dependent_MTases_sf"/>
</dbReference>